<dbReference type="EMBL" id="KI913170">
    <property type="protein sequence ID" value="ETV70046.1"/>
    <property type="molecule type" value="Genomic_DNA"/>
</dbReference>
<protein>
    <submittedName>
        <fullName evidence="1">Uncharacterized protein</fullName>
    </submittedName>
</protein>
<dbReference type="GeneID" id="20816389"/>
<evidence type="ECO:0000313" key="1">
    <source>
        <dbReference type="EMBL" id="ETV70046.1"/>
    </source>
</evidence>
<dbReference type="VEuPathDB" id="FungiDB:H257_14393"/>
<accession>W4FSZ0</accession>
<sequence>MGGSAGEETSGRWQRGVATAAASSSSPCKTRASDRKLVVYGKPTCVSSCPAICDPSLPFPESLAGFGLALAYMCLCLDGREVATGVSGGMKAVAAAACPSWIRLHTATRSGLPPIKRPEVTTTPSYICCCHGRVNRAYTNANSSDVACFTTKSTVAAAIASSIVSRPLVTTRRIPSSQLSPTITCTGLHPSRSTTSTHFFGTGLELLLLVAL</sequence>
<dbReference type="AlphaFoldDB" id="W4FSZ0"/>
<proteinExistence type="predicted"/>
<organism evidence="1">
    <name type="scientific">Aphanomyces astaci</name>
    <name type="common">Crayfish plague agent</name>
    <dbReference type="NCBI Taxonomy" id="112090"/>
    <lineage>
        <taxon>Eukaryota</taxon>
        <taxon>Sar</taxon>
        <taxon>Stramenopiles</taxon>
        <taxon>Oomycota</taxon>
        <taxon>Saprolegniomycetes</taxon>
        <taxon>Saprolegniales</taxon>
        <taxon>Verrucalvaceae</taxon>
        <taxon>Aphanomyces</taxon>
    </lineage>
</organism>
<reference evidence="1" key="1">
    <citation type="submission" date="2013-12" db="EMBL/GenBank/DDBJ databases">
        <title>The Genome Sequence of Aphanomyces astaci APO3.</title>
        <authorList>
            <consortium name="The Broad Institute Genomics Platform"/>
            <person name="Russ C."/>
            <person name="Tyler B."/>
            <person name="van West P."/>
            <person name="Dieguez-Uribeondo J."/>
            <person name="Young S.K."/>
            <person name="Zeng Q."/>
            <person name="Gargeya S."/>
            <person name="Fitzgerald M."/>
            <person name="Abouelleil A."/>
            <person name="Alvarado L."/>
            <person name="Chapman S.B."/>
            <person name="Gainer-Dewar J."/>
            <person name="Goldberg J."/>
            <person name="Griggs A."/>
            <person name="Gujja S."/>
            <person name="Hansen M."/>
            <person name="Howarth C."/>
            <person name="Imamovic A."/>
            <person name="Ireland A."/>
            <person name="Larimer J."/>
            <person name="McCowan C."/>
            <person name="Murphy C."/>
            <person name="Pearson M."/>
            <person name="Poon T.W."/>
            <person name="Priest M."/>
            <person name="Roberts A."/>
            <person name="Saif S."/>
            <person name="Shea T."/>
            <person name="Sykes S."/>
            <person name="Wortman J."/>
            <person name="Nusbaum C."/>
            <person name="Birren B."/>
        </authorList>
    </citation>
    <scope>NUCLEOTIDE SEQUENCE [LARGE SCALE GENOMIC DNA]</scope>
    <source>
        <strain evidence="1">APO3</strain>
    </source>
</reference>
<dbReference type="RefSeq" id="XP_009840489.1">
    <property type="nucleotide sequence ID" value="XM_009842187.1"/>
</dbReference>
<name>W4FSZ0_APHAT</name>
<gene>
    <name evidence="1" type="ORF">H257_14393</name>
</gene>